<dbReference type="Gene3D" id="2.60.120.10">
    <property type="entry name" value="Jelly Rolls"/>
    <property type="match status" value="1"/>
</dbReference>
<dbReference type="Proteomes" id="UP000193553">
    <property type="component" value="Unassembled WGS sequence"/>
</dbReference>
<dbReference type="InterPro" id="IPR014710">
    <property type="entry name" value="RmlC-like_jellyroll"/>
</dbReference>
<feature type="chain" id="PRO_5011906153" description="Cupin type-1 domain-containing protein" evidence="1">
    <location>
        <begin position="21"/>
        <end position="152"/>
    </location>
</feature>
<accession>A0A1X3HER1</accession>
<dbReference type="SUPFAM" id="SSF51182">
    <property type="entry name" value="RmlC-like cupins"/>
    <property type="match status" value="1"/>
</dbReference>
<name>A0A1X3HER1_9BRAD</name>
<dbReference type="OrthoDB" id="7506908at2"/>
<sequence length="152" mass="16447">MKKQLFVAAALIASASSGIAQDKHIQLTPDAVIWKDNPAFPKGVQLATLVGDQTKAGDTVVLRIKFPANFQMPPHTHPYSEVVTIISGAIGTSQGEKFEKNGELLKPAALWVYPAKHAHYAWTGNEESVLQVQFTGPGGIDYVNPADDPRKK</sequence>
<organism evidence="3 4">
    <name type="scientific">Bradyrhizobium canariense</name>
    <dbReference type="NCBI Taxonomy" id="255045"/>
    <lineage>
        <taxon>Bacteria</taxon>
        <taxon>Pseudomonadati</taxon>
        <taxon>Pseudomonadota</taxon>
        <taxon>Alphaproteobacteria</taxon>
        <taxon>Hyphomicrobiales</taxon>
        <taxon>Nitrobacteraceae</taxon>
        <taxon>Bradyrhizobium</taxon>
    </lineage>
</organism>
<dbReference type="CDD" id="cd06989">
    <property type="entry name" value="cupin_DRT102"/>
    <property type="match status" value="1"/>
</dbReference>
<evidence type="ECO:0000313" key="4">
    <source>
        <dbReference type="Proteomes" id="UP000193553"/>
    </source>
</evidence>
<keyword evidence="1" id="KW-0732">Signal</keyword>
<dbReference type="RefSeq" id="WP_085357301.1">
    <property type="nucleotide sequence ID" value="NZ_NAFD01000138.1"/>
</dbReference>
<evidence type="ECO:0000256" key="1">
    <source>
        <dbReference type="SAM" id="SignalP"/>
    </source>
</evidence>
<dbReference type="EMBL" id="NAFI01000130">
    <property type="protein sequence ID" value="OSJ18409.1"/>
    <property type="molecule type" value="Genomic_DNA"/>
</dbReference>
<feature type="signal peptide" evidence="1">
    <location>
        <begin position="1"/>
        <end position="20"/>
    </location>
</feature>
<dbReference type="AlphaFoldDB" id="A0A1X3HER1"/>
<dbReference type="Pfam" id="PF00190">
    <property type="entry name" value="Cupin_1"/>
    <property type="match status" value="1"/>
</dbReference>
<feature type="domain" description="Cupin type-1" evidence="2">
    <location>
        <begin position="58"/>
        <end position="134"/>
    </location>
</feature>
<protein>
    <recommendedName>
        <fullName evidence="2">Cupin type-1 domain-containing protein</fullName>
    </recommendedName>
</protein>
<dbReference type="InterPro" id="IPR011051">
    <property type="entry name" value="RmlC_Cupin_sf"/>
</dbReference>
<proteinExistence type="predicted"/>
<dbReference type="InterPro" id="IPR006045">
    <property type="entry name" value="Cupin_1"/>
</dbReference>
<evidence type="ECO:0000313" key="3">
    <source>
        <dbReference type="EMBL" id="OSJ18409.1"/>
    </source>
</evidence>
<reference evidence="3 4" key="1">
    <citation type="submission" date="2017-03" db="EMBL/GenBank/DDBJ databases">
        <title>Whole genome sequences of fourteen strains of Bradyrhizobium canariense and one strain of Bradyrhizobium japonicum isolated from Lupinus (Papilionoideae: Genisteae) species in Algeria.</title>
        <authorList>
            <person name="Crovadore J."/>
            <person name="Chekireb D."/>
            <person name="Brachmann A."/>
            <person name="Chablais R."/>
            <person name="Cochard B."/>
            <person name="Lefort F."/>
        </authorList>
    </citation>
    <scope>NUCLEOTIDE SEQUENCE [LARGE SCALE GENOMIC DNA]</scope>
    <source>
        <strain evidence="3 4">UBMA195</strain>
    </source>
</reference>
<comment type="caution">
    <text evidence="3">The sequence shown here is derived from an EMBL/GenBank/DDBJ whole genome shotgun (WGS) entry which is preliminary data.</text>
</comment>
<evidence type="ECO:0000259" key="2">
    <source>
        <dbReference type="Pfam" id="PF00190"/>
    </source>
</evidence>
<gene>
    <name evidence="3" type="ORF">BSZ18_02350</name>
</gene>